<evidence type="ECO:0000259" key="6">
    <source>
        <dbReference type="Pfam" id="PF25944"/>
    </source>
</evidence>
<dbReference type="Pfam" id="PF25967">
    <property type="entry name" value="RND-MFP_C"/>
    <property type="match status" value="1"/>
</dbReference>
<dbReference type="PANTHER" id="PTHR30158">
    <property type="entry name" value="ACRA/E-RELATED COMPONENT OF DRUG EFFLUX TRANSPORTER"/>
    <property type="match status" value="1"/>
</dbReference>
<dbReference type="InterPro" id="IPR006143">
    <property type="entry name" value="RND_pump_MFP"/>
</dbReference>
<accession>A0A9X1B5T1</accession>
<feature type="region of interest" description="Disordered" evidence="3">
    <location>
        <begin position="1"/>
        <end position="28"/>
    </location>
</feature>
<evidence type="ECO:0000259" key="4">
    <source>
        <dbReference type="Pfam" id="PF25876"/>
    </source>
</evidence>
<feature type="domain" description="Multidrug resistance protein MdtA-like beta-barrel" evidence="6">
    <location>
        <begin position="356"/>
        <end position="404"/>
    </location>
</feature>
<dbReference type="Gene3D" id="2.40.50.100">
    <property type="match status" value="1"/>
</dbReference>
<dbReference type="InterPro" id="IPR058626">
    <property type="entry name" value="MdtA-like_b-barrel"/>
</dbReference>
<evidence type="ECO:0000313" key="8">
    <source>
        <dbReference type="EMBL" id="MBK1620865.1"/>
    </source>
</evidence>
<evidence type="ECO:0000256" key="3">
    <source>
        <dbReference type="SAM" id="MobiDB-lite"/>
    </source>
</evidence>
<feature type="domain" description="Multidrug resistance protein MdtA-like alpha-helical hairpin" evidence="4">
    <location>
        <begin position="222"/>
        <end position="287"/>
    </location>
</feature>
<dbReference type="InterPro" id="IPR058625">
    <property type="entry name" value="MdtA-like_BSH"/>
</dbReference>
<comment type="caution">
    <text evidence="8">The sequence shown here is derived from an EMBL/GenBank/DDBJ whole genome shotgun (WGS) entry which is preliminary data.</text>
</comment>
<evidence type="ECO:0000256" key="1">
    <source>
        <dbReference type="ARBA" id="ARBA00004519"/>
    </source>
</evidence>
<dbReference type="Gene3D" id="1.10.287.470">
    <property type="entry name" value="Helix hairpin bin"/>
    <property type="match status" value="1"/>
</dbReference>
<feature type="domain" description="Multidrug resistance protein MdtA-like barrel-sandwich hybrid" evidence="5">
    <location>
        <begin position="178"/>
        <end position="308"/>
    </location>
</feature>
<organism evidence="8 9">
    <name type="scientific">Lamprobacter modestohalophilus</name>
    <dbReference type="NCBI Taxonomy" id="1064514"/>
    <lineage>
        <taxon>Bacteria</taxon>
        <taxon>Pseudomonadati</taxon>
        <taxon>Pseudomonadota</taxon>
        <taxon>Gammaproteobacteria</taxon>
        <taxon>Chromatiales</taxon>
        <taxon>Chromatiaceae</taxon>
        <taxon>Lamprobacter</taxon>
    </lineage>
</organism>
<comment type="similarity">
    <text evidence="2">Belongs to the membrane fusion protein (MFP) (TC 8.A.1) family.</text>
</comment>
<dbReference type="Proteomes" id="UP001138768">
    <property type="component" value="Unassembled WGS sequence"/>
</dbReference>
<evidence type="ECO:0000259" key="7">
    <source>
        <dbReference type="Pfam" id="PF25967"/>
    </source>
</evidence>
<dbReference type="SUPFAM" id="SSF111369">
    <property type="entry name" value="HlyD-like secretion proteins"/>
    <property type="match status" value="1"/>
</dbReference>
<name>A0A9X1B5T1_9GAMM</name>
<reference evidence="8 9" key="1">
    <citation type="journal article" date="2020" name="Microorganisms">
        <title>Osmotic Adaptation and Compatible Solute Biosynthesis of Phototrophic Bacteria as Revealed from Genome Analyses.</title>
        <authorList>
            <person name="Imhoff J.F."/>
            <person name="Rahn T."/>
            <person name="Kunzel S."/>
            <person name="Keller A."/>
            <person name="Neulinger S.C."/>
        </authorList>
    </citation>
    <scope>NUCLEOTIDE SEQUENCE [LARGE SCALE GENOMIC DNA]</scope>
    <source>
        <strain evidence="8 9">DSM 25653</strain>
    </source>
</reference>
<dbReference type="FunFam" id="2.40.420.20:FF:000001">
    <property type="entry name" value="Efflux RND transporter periplasmic adaptor subunit"/>
    <property type="match status" value="1"/>
</dbReference>
<dbReference type="AlphaFoldDB" id="A0A9X1B5T1"/>
<dbReference type="Pfam" id="PF25944">
    <property type="entry name" value="Beta-barrel_RND"/>
    <property type="match status" value="1"/>
</dbReference>
<keyword evidence="9" id="KW-1185">Reference proteome</keyword>
<dbReference type="Pfam" id="PF25876">
    <property type="entry name" value="HH_MFP_RND"/>
    <property type="match status" value="1"/>
</dbReference>
<comment type="subcellular location">
    <subcellularLocation>
        <location evidence="1">Cell inner membrane</location>
        <topology evidence="1">Lipid-anchor</topology>
    </subcellularLocation>
</comment>
<evidence type="ECO:0000259" key="5">
    <source>
        <dbReference type="Pfam" id="PF25917"/>
    </source>
</evidence>
<dbReference type="GO" id="GO:0046677">
    <property type="term" value="P:response to antibiotic"/>
    <property type="evidence" value="ECO:0007669"/>
    <property type="project" value="TreeGrafter"/>
</dbReference>
<proteinExistence type="inferred from homology"/>
<dbReference type="InterPro" id="IPR058627">
    <property type="entry name" value="MdtA-like_C"/>
</dbReference>
<dbReference type="PANTHER" id="PTHR30158:SF3">
    <property type="entry name" value="MULTIDRUG EFFLUX PUMP SUBUNIT ACRA-RELATED"/>
    <property type="match status" value="1"/>
</dbReference>
<dbReference type="GO" id="GO:0005886">
    <property type="term" value="C:plasma membrane"/>
    <property type="evidence" value="ECO:0007669"/>
    <property type="project" value="UniProtKB-SubCell"/>
</dbReference>
<dbReference type="NCBIfam" id="TIGR01730">
    <property type="entry name" value="RND_mfp"/>
    <property type="match status" value="1"/>
</dbReference>
<feature type="compositionally biased region" description="Basic and acidic residues" evidence="3">
    <location>
        <begin position="14"/>
        <end position="28"/>
    </location>
</feature>
<protein>
    <recommendedName>
        <fullName evidence="10">Efflux RND transporter periplasmic adaptor subunit</fullName>
    </recommendedName>
</protein>
<evidence type="ECO:0000313" key="9">
    <source>
        <dbReference type="Proteomes" id="UP001138768"/>
    </source>
</evidence>
<dbReference type="GO" id="GO:0022857">
    <property type="term" value="F:transmembrane transporter activity"/>
    <property type="evidence" value="ECO:0007669"/>
    <property type="project" value="InterPro"/>
</dbReference>
<dbReference type="EMBL" id="NRRY01000051">
    <property type="protein sequence ID" value="MBK1620865.1"/>
    <property type="molecule type" value="Genomic_DNA"/>
</dbReference>
<gene>
    <name evidence="8" type="ORF">CKO42_21030</name>
</gene>
<dbReference type="InterPro" id="IPR058624">
    <property type="entry name" value="MdtA-like_HH"/>
</dbReference>
<dbReference type="Gene3D" id="2.40.30.170">
    <property type="match status" value="1"/>
</dbReference>
<dbReference type="Gene3D" id="2.40.420.20">
    <property type="match status" value="1"/>
</dbReference>
<sequence length="489" mass="53054">MRVDRNSAFWPSKSTRDRVTLRSSQRDRASRNSASACCSADVMTSLAVPQPRESACPVLQRLDVPAQIQTSTHSSAVKLRRARVPIMHRRASSLCASSSYSSTSPNHHGVLMRRILGLFFLSSAILSSAIGLVACEPGNQAAGPVAPPPPPAVGVAPVVEREITPQMEFVGRVEAIDAVDLVARVNGFLTERTFEEGAMVNEGDLLFRIEPEPFEASVAARRADVERSTATLTNARLQRERIEPLIERGGATRAQLDAAVAAEQEARAARDSAQAALQRAEIELSYTEIHAPFDGRIGRVAFPEGAVVGPTSGPLARLVRIDPVFVNIPVNDRTMLAVRRMEGSDDQFLPYVRLADDSMLEEPGRFEFFDPEVDQTTDTVRVRASFDNASEVLLPGQFVTVVAKAAQPEMAMVVPQIAVQQDQAGRLVLVVTAENQVEIARVELGARVDTDWVVTSGLQLGQHVIVEGVQKARPGMRVQPSPATLYDEG</sequence>
<dbReference type="Pfam" id="PF25917">
    <property type="entry name" value="BSH_RND"/>
    <property type="match status" value="1"/>
</dbReference>
<feature type="domain" description="Multidrug resistance protein MdtA-like C-terminal permuted SH3" evidence="7">
    <location>
        <begin position="411"/>
        <end position="471"/>
    </location>
</feature>
<evidence type="ECO:0000256" key="2">
    <source>
        <dbReference type="ARBA" id="ARBA00009477"/>
    </source>
</evidence>
<evidence type="ECO:0008006" key="10">
    <source>
        <dbReference type="Google" id="ProtNLM"/>
    </source>
</evidence>